<dbReference type="AlphaFoldDB" id="A0A1M5NT26"/>
<sequence>MPELPAAFSEDERRLAERLTAGHTVVVNVRKSGPHSRLVPWLVEHDLITYVGHAGPRHSWPDSDFASPFVKEAKADREAMVRHYRAWLQERPELVRRVRSGELRGRALGCWCAPEPCHADVLAELAERKR</sequence>
<accession>A0A1M5NT26</accession>
<dbReference type="EMBL" id="FQVN01000016">
    <property type="protein sequence ID" value="SHG92113.1"/>
    <property type="molecule type" value="Genomic_DNA"/>
</dbReference>
<dbReference type="RefSeq" id="WP_073489717.1">
    <property type="nucleotide sequence ID" value="NZ_FQVN01000016.1"/>
</dbReference>
<reference evidence="2 3" key="1">
    <citation type="submission" date="2016-11" db="EMBL/GenBank/DDBJ databases">
        <authorList>
            <person name="Jaros S."/>
            <person name="Januszkiewicz K."/>
            <person name="Wedrychowicz H."/>
        </authorList>
    </citation>
    <scope>NUCLEOTIDE SEQUENCE [LARGE SCALE GENOMIC DNA]</scope>
    <source>
        <strain evidence="2 3">DSM 44523</strain>
    </source>
</reference>
<evidence type="ECO:0000313" key="3">
    <source>
        <dbReference type="Proteomes" id="UP000184501"/>
    </source>
</evidence>
<dbReference type="Proteomes" id="UP000184501">
    <property type="component" value="Unassembled WGS sequence"/>
</dbReference>
<name>A0A1M5NT26_STRHI</name>
<evidence type="ECO:0000259" key="1">
    <source>
        <dbReference type="Pfam" id="PF14216"/>
    </source>
</evidence>
<proteinExistence type="predicted"/>
<organism evidence="2 3">
    <name type="scientific">Streptoalloteichus hindustanus</name>
    <dbReference type="NCBI Taxonomy" id="2017"/>
    <lineage>
        <taxon>Bacteria</taxon>
        <taxon>Bacillati</taxon>
        <taxon>Actinomycetota</taxon>
        <taxon>Actinomycetes</taxon>
        <taxon>Pseudonocardiales</taxon>
        <taxon>Pseudonocardiaceae</taxon>
        <taxon>Streptoalloteichus</taxon>
    </lineage>
</organism>
<evidence type="ECO:0000313" key="2">
    <source>
        <dbReference type="EMBL" id="SHG92113.1"/>
    </source>
</evidence>
<keyword evidence="3" id="KW-1185">Reference proteome</keyword>
<dbReference type="OrthoDB" id="3483205at2"/>
<gene>
    <name evidence="2" type="ORF">SAMN05444320_11684</name>
</gene>
<dbReference type="STRING" id="2017.SAMN05444320_11684"/>
<dbReference type="Pfam" id="PF14216">
    <property type="entry name" value="DUF4326"/>
    <property type="match status" value="1"/>
</dbReference>
<protein>
    <recommendedName>
        <fullName evidence="1">DUF4326 domain-containing protein</fullName>
    </recommendedName>
</protein>
<dbReference type="InterPro" id="IPR025475">
    <property type="entry name" value="DUF4326"/>
</dbReference>
<feature type="domain" description="DUF4326" evidence="1">
    <location>
        <begin position="51"/>
        <end position="124"/>
    </location>
</feature>